<dbReference type="FunFam" id="2.60.120.830:FF:000001">
    <property type="entry name" value="A disintegrin and metalloproteinase with thrombospondin motifs 1"/>
    <property type="match status" value="1"/>
</dbReference>
<evidence type="ECO:0000256" key="1">
    <source>
        <dbReference type="ARBA" id="ARBA00004613"/>
    </source>
</evidence>
<evidence type="ECO:0000313" key="8">
    <source>
        <dbReference type="Proteomes" id="UP000261620"/>
    </source>
</evidence>
<comment type="subcellular location">
    <subcellularLocation>
        <location evidence="1">Secreted</location>
    </subcellularLocation>
</comment>
<keyword evidence="4" id="KW-0677">Repeat</keyword>
<reference evidence="7" key="2">
    <citation type="submission" date="2025-09" db="UniProtKB">
        <authorList>
            <consortium name="Ensembl"/>
        </authorList>
    </citation>
    <scope>IDENTIFICATION</scope>
</reference>
<evidence type="ECO:0000259" key="6">
    <source>
        <dbReference type="PROSITE" id="PS50900"/>
    </source>
</evidence>
<feature type="region of interest" description="Disordered" evidence="5">
    <location>
        <begin position="490"/>
        <end position="569"/>
    </location>
</feature>
<keyword evidence="3" id="KW-0732">Signal</keyword>
<dbReference type="Ensembl" id="ENSMMOT00000021590.1">
    <property type="protein sequence ID" value="ENSMMOP00000021234.1"/>
    <property type="gene ID" value="ENSMMOG00000016138.1"/>
</dbReference>
<dbReference type="Pfam" id="PF05986">
    <property type="entry name" value="ADAMTS_spacer1"/>
    <property type="match status" value="1"/>
</dbReference>
<dbReference type="GO" id="GO:0006508">
    <property type="term" value="P:proteolysis"/>
    <property type="evidence" value="ECO:0007669"/>
    <property type="project" value="TreeGrafter"/>
</dbReference>
<dbReference type="GO" id="GO:0004222">
    <property type="term" value="F:metalloendopeptidase activity"/>
    <property type="evidence" value="ECO:0007669"/>
    <property type="project" value="TreeGrafter"/>
</dbReference>
<dbReference type="PANTHER" id="PTHR13723">
    <property type="entry name" value="ADAMTS A DISINTEGRIN AND METALLOPROTEASE WITH THROMBOSPONDIN MOTIFS PROTEASE"/>
    <property type="match status" value="1"/>
</dbReference>
<accession>A0A3Q3X748</accession>
<dbReference type="SMART" id="SM00209">
    <property type="entry name" value="TSP1"/>
    <property type="match status" value="7"/>
</dbReference>
<evidence type="ECO:0000256" key="3">
    <source>
        <dbReference type="ARBA" id="ARBA00022729"/>
    </source>
</evidence>
<feature type="compositionally biased region" description="Low complexity" evidence="5">
    <location>
        <begin position="519"/>
        <end position="535"/>
    </location>
</feature>
<evidence type="ECO:0000256" key="4">
    <source>
        <dbReference type="ARBA" id="ARBA00022737"/>
    </source>
</evidence>
<evidence type="ECO:0000313" key="7">
    <source>
        <dbReference type="Ensembl" id="ENSMMOP00000021234.1"/>
    </source>
</evidence>
<dbReference type="Pfam" id="PF19030">
    <property type="entry name" value="TSP1_ADAMTS"/>
    <property type="match status" value="6"/>
</dbReference>
<dbReference type="InterPro" id="IPR045371">
    <property type="entry name" value="ADAMTS_CR_3"/>
</dbReference>
<dbReference type="GO" id="GO:0005576">
    <property type="term" value="C:extracellular region"/>
    <property type="evidence" value="ECO:0007669"/>
    <property type="project" value="UniProtKB-SubCell"/>
</dbReference>
<dbReference type="InterPro" id="IPR000884">
    <property type="entry name" value="TSP1_rpt"/>
</dbReference>
<evidence type="ECO:0000256" key="2">
    <source>
        <dbReference type="ARBA" id="ARBA00022525"/>
    </source>
</evidence>
<dbReference type="Pfam" id="PF19236">
    <property type="entry name" value="ADAMTS_CR_3"/>
    <property type="match status" value="1"/>
</dbReference>
<dbReference type="PANTHER" id="PTHR13723:SF312">
    <property type="entry name" value="THROMBOSPONDIN TYPE-1 DOMAIN-CONTAINING PROTEIN 4-LIKE ISOFORM X1"/>
    <property type="match status" value="1"/>
</dbReference>
<reference evidence="7" key="1">
    <citation type="submission" date="2025-08" db="UniProtKB">
        <authorList>
            <consortium name="Ensembl"/>
        </authorList>
    </citation>
    <scope>IDENTIFICATION</scope>
</reference>
<proteinExistence type="predicted"/>
<dbReference type="InterPro" id="IPR036383">
    <property type="entry name" value="TSP1_rpt_sf"/>
</dbReference>
<dbReference type="GO" id="GO:0031012">
    <property type="term" value="C:extracellular matrix"/>
    <property type="evidence" value="ECO:0007669"/>
    <property type="project" value="TreeGrafter"/>
</dbReference>
<feature type="compositionally biased region" description="Basic and acidic residues" evidence="5">
    <location>
        <begin position="490"/>
        <end position="509"/>
    </location>
</feature>
<dbReference type="GO" id="GO:0030198">
    <property type="term" value="P:extracellular matrix organization"/>
    <property type="evidence" value="ECO:0007669"/>
    <property type="project" value="TreeGrafter"/>
</dbReference>
<feature type="region of interest" description="Disordered" evidence="5">
    <location>
        <begin position="141"/>
        <end position="203"/>
    </location>
</feature>
<dbReference type="FunFam" id="2.20.100.10:FF:000005">
    <property type="entry name" value="ADAM metallopeptidase with thrombospondin type 1 motif 9"/>
    <property type="match status" value="1"/>
</dbReference>
<dbReference type="Gene3D" id="2.20.100.10">
    <property type="entry name" value="Thrombospondin type-1 (TSP1) repeat"/>
    <property type="match status" value="6"/>
</dbReference>
<dbReference type="AlphaFoldDB" id="A0A3Q3X748"/>
<dbReference type="Pfam" id="PF00090">
    <property type="entry name" value="TSP_1"/>
    <property type="match status" value="1"/>
</dbReference>
<keyword evidence="8" id="KW-1185">Reference proteome</keyword>
<dbReference type="SUPFAM" id="SSF82895">
    <property type="entry name" value="TSP-1 type 1 repeat"/>
    <property type="match status" value="7"/>
</dbReference>
<dbReference type="OMA" id="PRYPGQH"/>
<sequence length="964" mass="105921">VAGRRSRQAFEVDPVEGVWSIWGEWSECSETCGVGISQRSRNCLPPPPPQMPPLSHSPPNWAGYLPGGNGSPVISPGHPYYNPNYPGQHPPYHSPSIPTNHNTGFSLYRNTNSVGGELPVLGAANPSPPFYQAESSPINQDHVPVYRSPYQAPSHSYNQQTRIARRPTNPGSVRPGGGGSRRSVTTNREGVPARPTHIDRDLHPGFSPQVPPEGNIFPLQHPYVPHLGVESGRDGGRGPPQVYRCSGPEKEHRRCFSQVCGGGAAESRAEQCVAFNAQEFMGRLYNWEPFTEGADKQCELTCRPAGYRFYVRLAERVRDGTPCINVSTNDVCVDGQCLQTEGCDRVLGSGSVIDKCGVCGGQESSCRKVSGSFQNITVPLGYHKILDIPPGATFINITERRTSPNYLAMRSGTGISVVNGRWAVDPPGEYQAGGTTFTYTRPRAQAEGEEAKGESLKAPGPTTTQLQLYIIFHKENPGIDYEFYVPMEKNDAEMERPTERERETPRNAPREAPPPPVSGPSFPASSSSVFSPPSSDRWTPERSRPRGSAPNRNARIPPRTDLPLDTQPPFVWRRGGLTECSASCGRSQYRVVLCVNRHTDEEVPERKCDSAAKPVPEEEPCNAHSCPPWEASSWSECSVSCGPGVQQRQLQCRQSFGNRSTMVHPQRCANLDPPKSTQACQLRLCSHWEVSSEWSKCSVDCGVGRRTRSVRCITEQGSIVNDMECNSRARPQGSEECNMGPCVTNWYFTSWSNMCSAQCGPGVQKREVVCLTRGGVREGGGGGDCVGEKPAEMKACNGGPCVSITMWYSSPWTQCNVPCGNGTQRRDIICVQKMGNDFAVAPASECADLDKPAAVQQCEMGECEPQWFTTEWSCSRSCGKGLQMREVRCLTPDKKHSKECDLSTKPELEQICNTIPCGPQVSENCRDRHHNCMMVVQARLCVYYYYKNACCASCTQSAQRAKRN</sequence>
<dbReference type="PROSITE" id="PS50900">
    <property type="entry name" value="PLAC"/>
    <property type="match status" value="1"/>
</dbReference>
<dbReference type="Pfam" id="PF08686">
    <property type="entry name" value="PLAC"/>
    <property type="match status" value="1"/>
</dbReference>
<dbReference type="Gene3D" id="2.60.120.830">
    <property type="match status" value="1"/>
</dbReference>
<dbReference type="InterPro" id="IPR050439">
    <property type="entry name" value="ADAMTS_ADAMTS-like"/>
</dbReference>
<dbReference type="Proteomes" id="UP000261620">
    <property type="component" value="Unplaced"/>
</dbReference>
<dbReference type="PROSITE" id="PS50092">
    <property type="entry name" value="TSP1"/>
    <property type="match status" value="6"/>
</dbReference>
<feature type="domain" description="PLAC" evidence="6">
    <location>
        <begin position="921"/>
        <end position="958"/>
    </location>
</feature>
<evidence type="ECO:0000256" key="5">
    <source>
        <dbReference type="SAM" id="MobiDB-lite"/>
    </source>
</evidence>
<protein>
    <recommendedName>
        <fullName evidence="6">PLAC domain-containing protein</fullName>
    </recommendedName>
</protein>
<organism evidence="7 8">
    <name type="scientific">Mola mola</name>
    <name type="common">Ocean sunfish</name>
    <name type="synonym">Tetraodon mola</name>
    <dbReference type="NCBI Taxonomy" id="94237"/>
    <lineage>
        <taxon>Eukaryota</taxon>
        <taxon>Metazoa</taxon>
        <taxon>Chordata</taxon>
        <taxon>Craniata</taxon>
        <taxon>Vertebrata</taxon>
        <taxon>Euteleostomi</taxon>
        <taxon>Actinopterygii</taxon>
        <taxon>Neopterygii</taxon>
        <taxon>Teleostei</taxon>
        <taxon>Neoteleostei</taxon>
        <taxon>Acanthomorphata</taxon>
        <taxon>Eupercaria</taxon>
        <taxon>Tetraodontiformes</taxon>
        <taxon>Molidae</taxon>
        <taxon>Mola</taxon>
    </lineage>
</organism>
<keyword evidence="2" id="KW-0964">Secreted</keyword>
<dbReference type="InterPro" id="IPR010909">
    <property type="entry name" value="PLAC"/>
</dbReference>
<feature type="compositionally biased region" description="Polar residues" evidence="5">
    <location>
        <begin position="151"/>
        <end position="162"/>
    </location>
</feature>
<dbReference type="InterPro" id="IPR010294">
    <property type="entry name" value="ADAMTS_spacer1"/>
</dbReference>
<name>A0A3Q3X748_MOLML</name>